<feature type="compositionally biased region" description="Basic and acidic residues" evidence="1">
    <location>
        <begin position="99"/>
        <end position="112"/>
    </location>
</feature>
<keyword evidence="4" id="KW-1185">Reference proteome</keyword>
<feature type="domain" description="Transposase Helix-turn-helix" evidence="2">
    <location>
        <begin position="1"/>
        <end position="39"/>
    </location>
</feature>
<evidence type="ECO:0000313" key="3">
    <source>
        <dbReference type="EMBL" id="GGW56415.1"/>
    </source>
</evidence>
<organism evidence="3 4">
    <name type="scientific">Streptomyces lucensis JCM 4490</name>
    <dbReference type="NCBI Taxonomy" id="1306176"/>
    <lineage>
        <taxon>Bacteria</taxon>
        <taxon>Bacillati</taxon>
        <taxon>Actinomycetota</taxon>
        <taxon>Actinomycetes</taxon>
        <taxon>Kitasatosporales</taxon>
        <taxon>Streptomycetaceae</taxon>
        <taxon>Streptomyces</taxon>
    </lineage>
</organism>
<reference evidence="3" key="2">
    <citation type="submission" date="2020-09" db="EMBL/GenBank/DDBJ databases">
        <authorList>
            <person name="Sun Q."/>
            <person name="Ohkuma M."/>
        </authorList>
    </citation>
    <scope>NUCLEOTIDE SEQUENCE</scope>
    <source>
        <strain evidence="3">JCM 4490</strain>
    </source>
</reference>
<proteinExistence type="predicted"/>
<dbReference type="Proteomes" id="UP000620224">
    <property type="component" value="Unassembled WGS sequence"/>
</dbReference>
<accession>A0A918J7L6</accession>
<dbReference type="EMBL" id="BMUE01000007">
    <property type="protein sequence ID" value="GGW56415.1"/>
    <property type="molecule type" value="Genomic_DNA"/>
</dbReference>
<dbReference type="Pfam" id="PF13613">
    <property type="entry name" value="HTH_Tnp_4"/>
    <property type="match status" value="1"/>
</dbReference>
<sequence>MYLRKHDALAQIAVGFGISIGTAHAYATAVIDLLAARAPGLLKVPREHEPQYVLLDGTLAECDRVGDGRADYSHKHRRHGVTDPIGQVLWISPALPVPRPDRGPRSPDHPDLRTPGCPRPSRTAPTSTPASGPPPGAEGRPAGSCPPHSRRSTGRGPDPGSQSKQCRPGSRGAPGTHCAPPTCPSGEERAEHYLPPLAKDLPQSYALLVSGQS</sequence>
<protein>
    <recommendedName>
        <fullName evidence="2">Transposase Helix-turn-helix domain-containing protein</fullName>
    </recommendedName>
</protein>
<feature type="region of interest" description="Disordered" evidence="1">
    <location>
        <begin position="94"/>
        <end position="199"/>
    </location>
</feature>
<dbReference type="InterPro" id="IPR027805">
    <property type="entry name" value="Transposase_HTH_dom"/>
</dbReference>
<comment type="caution">
    <text evidence="3">The sequence shown here is derived from an EMBL/GenBank/DDBJ whole genome shotgun (WGS) entry which is preliminary data.</text>
</comment>
<name>A0A918J7L6_9ACTN</name>
<gene>
    <name evidence="3" type="ORF">GCM10010503_36930</name>
</gene>
<dbReference type="AlphaFoldDB" id="A0A918J7L6"/>
<evidence type="ECO:0000313" key="4">
    <source>
        <dbReference type="Proteomes" id="UP000620224"/>
    </source>
</evidence>
<evidence type="ECO:0000256" key="1">
    <source>
        <dbReference type="SAM" id="MobiDB-lite"/>
    </source>
</evidence>
<reference evidence="3" key="1">
    <citation type="journal article" date="2014" name="Int. J. Syst. Evol. Microbiol.">
        <title>Complete genome sequence of Corynebacterium casei LMG S-19264T (=DSM 44701T), isolated from a smear-ripened cheese.</title>
        <authorList>
            <consortium name="US DOE Joint Genome Institute (JGI-PGF)"/>
            <person name="Walter F."/>
            <person name="Albersmeier A."/>
            <person name="Kalinowski J."/>
            <person name="Ruckert C."/>
        </authorList>
    </citation>
    <scope>NUCLEOTIDE SEQUENCE</scope>
    <source>
        <strain evidence="3">JCM 4490</strain>
    </source>
</reference>
<evidence type="ECO:0000259" key="2">
    <source>
        <dbReference type="Pfam" id="PF13613"/>
    </source>
</evidence>
<feature type="compositionally biased region" description="Low complexity" evidence="1">
    <location>
        <begin position="119"/>
        <end position="130"/>
    </location>
</feature>